<dbReference type="EMBL" id="BMPP01000037">
    <property type="protein sequence ID" value="GGK43183.1"/>
    <property type="molecule type" value="Genomic_DNA"/>
</dbReference>
<dbReference type="Pfam" id="PF08305">
    <property type="entry name" value="NPCBM"/>
    <property type="match status" value="1"/>
</dbReference>
<dbReference type="SMART" id="SM00776">
    <property type="entry name" value="NPCBM"/>
    <property type="match status" value="1"/>
</dbReference>
<feature type="domain" description="Glycosyl hydrolase family 98 putative carbohydrate-binding module" evidence="1">
    <location>
        <begin position="57"/>
        <end position="205"/>
    </location>
</feature>
<name>A0ABQ2F215_9DEIO</name>
<reference evidence="3" key="1">
    <citation type="journal article" date="2019" name="Int. J. Syst. Evol. Microbiol.">
        <title>The Global Catalogue of Microorganisms (GCM) 10K type strain sequencing project: providing services to taxonomists for standard genome sequencing and annotation.</title>
        <authorList>
            <consortium name="The Broad Institute Genomics Platform"/>
            <consortium name="The Broad Institute Genome Sequencing Center for Infectious Disease"/>
            <person name="Wu L."/>
            <person name="Ma J."/>
        </authorList>
    </citation>
    <scope>NUCLEOTIDE SEQUENCE [LARGE SCALE GENOMIC DNA]</scope>
    <source>
        <strain evidence="3">JCM 30331</strain>
    </source>
</reference>
<organism evidence="2 3">
    <name type="scientific">Deinococcus malanensis</name>
    <dbReference type="NCBI Taxonomy" id="1706855"/>
    <lineage>
        <taxon>Bacteria</taxon>
        <taxon>Thermotogati</taxon>
        <taxon>Deinococcota</taxon>
        <taxon>Deinococci</taxon>
        <taxon>Deinococcales</taxon>
        <taxon>Deinococcaceae</taxon>
        <taxon>Deinococcus</taxon>
    </lineage>
</organism>
<dbReference type="RefSeq" id="WP_189012163.1">
    <property type="nucleotide sequence ID" value="NZ_BMPP01000037.1"/>
</dbReference>
<accession>A0ABQ2F215</accession>
<sequence>MPARHHVLFNTALTLILAACGQSHVDSAAVADPYANGVRYPWTYAAAEGRLTTLSLTPGENNLSSDHILSATNSWGPLEMNRSNGTQVAGDGKMLSINGKTYMRGYGTHAGSELRFSLKGTGAACTRFTADVGVDDEVGKRGKVVFQVFLDGTKTYDSGVMKGKDPARLVDLDITGKQELRLVVTDGGNGIQFDHANWAQPKVVCHATTPATTPSIVQMSLDPQELTMFHKHSAQVRATFSSTVNLGSPLDLRLEPAEPGRGLTLQLITTRVDFSSPGTETRDITIAAPNALSNNPADSLAPYRLIASRNGQDVASALVTIDVRALNVKTYIEPTSISGRAGETRRVTVVVTVDPPIDGPVPLQLVFAPQGETSIHFAEIINVSPSRGDGGKMMADMDIRFFDNPAVPDFALSGTFNVQVSVGDIVSYRTPGYGTRAAPIELKLIR</sequence>
<comment type="caution">
    <text evidence="2">The sequence shown here is derived from an EMBL/GenBank/DDBJ whole genome shotgun (WGS) entry which is preliminary data.</text>
</comment>
<evidence type="ECO:0000313" key="2">
    <source>
        <dbReference type="EMBL" id="GGK43183.1"/>
    </source>
</evidence>
<keyword evidence="3" id="KW-1185">Reference proteome</keyword>
<dbReference type="SUPFAM" id="SSF49785">
    <property type="entry name" value="Galactose-binding domain-like"/>
    <property type="match status" value="1"/>
</dbReference>
<dbReference type="Proteomes" id="UP000647587">
    <property type="component" value="Unassembled WGS sequence"/>
</dbReference>
<proteinExistence type="predicted"/>
<gene>
    <name evidence="2" type="ORF">GCM10008955_41220</name>
</gene>
<dbReference type="InterPro" id="IPR008979">
    <property type="entry name" value="Galactose-bd-like_sf"/>
</dbReference>
<dbReference type="PROSITE" id="PS51257">
    <property type="entry name" value="PROKAR_LIPOPROTEIN"/>
    <property type="match status" value="1"/>
</dbReference>
<dbReference type="InterPro" id="IPR013222">
    <property type="entry name" value="Glyco_hyd_98_carb-bd"/>
</dbReference>
<evidence type="ECO:0000259" key="1">
    <source>
        <dbReference type="SMART" id="SM00776"/>
    </source>
</evidence>
<dbReference type="Gene3D" id="2.60.120.1060">
    <property type="entry name" value="NPCBM/NEW2 domain"/>
    <property type="match status" value="1"/>
</dbReference>
<protein>
    <recommendedName>
        <fullName evidence="1">Glycosyl hydrolase family 98 putative carbohydrate-binding module domain-containing protein</fullName>
    </recommendedName>
</protein>
<evidence type="ECO:0000313" key="3">
    <source>
        <dbReference type="Proteomes" id="UP000647587"/>
    </source>
</evidence>
<dbReference type="InterPro" id="IPR038637">
    <property type="entry name" value="NPCBM_sf"/>
</dbReference>